<evidence type="ECO:0000313" key="3">
    <source>
        <dbReference type="Proteomes" id="UP000314294"/>
    </source>
</evidence>
<accession>A0A4Z2J485</accession>
<proteinExistence type="predicted"/>
<feature type="region of interest" description="Disordered" evidence="1">
    <location>
        <begin position="163"/>
        <end position="195"/>
    </location>
</feature>
<evidence type="ECO:0000313" key="2">
    <source>
        <dbReference type="EMBL" id="TNN85029.1"/>
    </source>
</evidence>
<evidence type="ECO:0000256" key="1">
    <source>
        <dbReference type="SAM" id="MobiDB-lite"/>
    </source>
</evidence>
<dbReference type="Gene3D" id="2.60.40.60">
    <property type="entry name" value="Cadherins"/>
    <property type="match status" value="1"/>
</dbReference>
<dbReference type="Proteomes" id="UP000314294">
    <property type="component" value="Unassembled WGS sequence"/>
</dbReference>
<feature type="compositionally biased region" description="Basic and acidic residues" evidence="1">
    <location>
        <begin position="169"/>
        <end position="195"/>
    </location>
</feature>
<gene>
    <name evidence="2" type="primary">CDH13_1</name>
    <name evidence="2" type="ORF">EYF80_004683</name>
</gene>
<dbReference type="CDD" id="cd11304">
    <property type="entry name" value="Cadherin_repeat"/>
    <property type="match status" value="1"/>
</dbReference>
<comment type="caution">
    <text evidence="2">The sequence shown here is derived from an EMBL/GenBank/DDBJ whole genome shotgun (WGS) entry which is preliminary data.</text>
</comment>
<sequence length="195" mass="21194">MLEETDKAKRRSSLALLLHGDTRRGNQSTKNIIKAIAAQSSLGVQLCRPVEDQLRGRSWLSVSPVTGTVNTSAPLDRESPYVRDNKYTAVFIATDNASLSSSRSDNAMALSGTASKGTCGRWPPASEDSCSETFGGADEKWHCCAGEFGSLRKMSAERGVMMGQVEEVEGSKEQEKGRDMRGDSRKKIESQGEKE</sequence>
<dbReference type="EMBL" id="SRLO01000023">
    <property type="protein sequence ID" value="TNN85029.1"/>
    <property type="molecule type" value="Genomic_DNA"/>
</dbReference>
<dbReference type="OrthoDB" id="10584097at2759"/>
<reference evidence="2 3" key="1">
    <citation type="submission" date="2019-03" db="EMBL/GenBank/DDBJ databases">
        <title>First draft genome of Liparis tanakae, snailfish: a comprehensive survey of snailfish specific genes.</title>
        <authorList>
            <person name="Kim W."/>
            <person name="Song I."/>
            <person name="Jeong J.-H."/>
            <person name="Kim D."/>
            <person name="Kim S."/>
            <person name="Ryu S."/>
            <person name="Song J.Y."/>
            <person name="Lee S.K."/>
        </authorList>
    </citation>
    <scope>NUCLEOTIDE SEQUENCE [LARGE SCALE GENOMIC DNA]</scope>
    <source>
        <tissue evidence="2">Muscle</tissue>
    </source>
</reference>
<protein>
    <submittedName>
        <fullName evidence="2">Cadherin-13</fullName>
    </submittedName>
</protein>
<keyword evidence="3" id="KW-1185">Reference proteome</keyword>
<dbReference type="AlphaFoldDB" id="A0A4Z2J485"/>
<name>A0A4Z2J485_9TELE</name>
<organism evidence="2 3">
    <name type="scientific">Liparis tanakae</name>
    <name type="common">Tanaka's snailfish</name>
    <dbReference type="NCBI Taxonomy" id="230148"/>
    <lineage>
        <taxon>Eukaryota</taxon>
        <taxon>Metazoa</taxon>
        <taxon>Chordata</taxon>
        <taxon>Craniata</taxon>
        <taxon>Vertebrata</taxon>
        <taxon>Euteleostomi</taxon>
        <taxon>Actinopterygii</taxon>
        <taxon>Neopterygii</taxon>
        <taxon>Teleostei</taxon>
        <taxon>Neoteleostei</taxon>
        <taxon>Acanthomorphata</taxon>
        <taxon>Eupercaria</taxon>
        <taxon>Perciformes</taxon>
        <taxon>Cottioidei</taxon>
        <taxon>Cottales</taxon>
        <taxon>Liparidae</taxon>
        <taxon>Liparis</taxon>
    </lineage>
</organism>